<accession>A0A7J7J2Z3</accession>
<keyword evidence="3" id="KW-1185">Reference proteome</keyword>
<gene>
    <name evidence="2" type="ORF">EB796_021094</name>
</gene>
<name>A0A7J7J2Z3_BUGNE</name>
<evidence type="ECO:0000313" key="3">
    <source>
        <dbReference type="Proteomes" id="UP000593567"/>
    </source>
</evidence>
<comment type="caution">
    <text evidence="2">The sequence shown here is derived from an EMBL/GenBank/DDBJ whole genome shotgun (WGS) entry which is preliminary data.</text>
</comment>
<feature type="compositionally biased region" description="Acidic residues" evidence="1">
    <location>
        <begin position="45"/>
        <end position="58"/>
    </location>
</feature>
<sequence>MSAEFDIESLTKDENDDIRGLKPHISNAMVVDSEGFTAGAEVEDEEMGEESDGEETMATDDSASTVTSKQLWINVGYTKQHTGLPFYIKPVY</sequence>
<evidence type="ECO:0000256" key="1">
    <source>
        <dbReference type="SAM" id="MobiDB-lite"/>
    </source>
</evidence>
<protein>
    <submittedName>
        <fullName evidence="2">Uncharacterized protein</fullName>
    </submittedName>
</protein>
<organism evidence="2 3">
    <name type="scientific">Bugula neritina</name>
    <name type="common">Brown bryozoan</name>
    <name type="synonym">Sertularia neritina</name>
    <dbReference type="NCBI Taxonomy" id="10212"/>
    <lineage>
        <taxon>Eukaryota</taxon>
        <taxon>Metazoa</taxon>
        <taxon>Spiralia</taxon>
        <taxon>Lophotrochozoa</taxon>
        <taxon>Bryozoa</taxon>
        <taxon>Gymnolaemata</taxon>
        <taxon>Cheilostomatida</taxon>
        <taxon>Flustrina</taxon>
        <taxon>Buguloidea</taxon>
        <taxon>Bugulidae</taxon>
        <taxon>Bugula</taxon>
    </lineage>
</organism>
<reference evidence="2" key="1">
    <citation type="submission" date="2020-06" db="EMBL/GenBank/DDBJ databases">
        <title>Draft genome of Bugula neritina, a colonial animal packing powerful symbionts and potential medicines.</title>
        <authorList>
            <person name="Rayko M."/>
        </authorList>
    </citation>
    <scope>NUCLEOTIDE SEQUENCE [LARGE SCALE GENOMIC DNA]</scope>
    <source>
        <strain evidence="2">Kwan_BN1</strain>
    </source>
</reference>
<feature type="region of interest" description="Disordered" evidence="1">
    <location>
        <begin position="45"/>
        <end position="64"/>
    </location>
</feature>
<proteinExistence type="predicted"/>
<dbReference type="EMBL" id="VXIV02003159">
    <property type="protein sequence ID" value="KAF6020570.1"/>
    <property type="molecule type" value="Genomic_DNA"/>
</dbReference>
<dbReference type="Proteomes" id="UP000593567">
    <property type="component" value="Unassembled WGS sequence"/>
</dbReference>
<dbReference type="AlphaFoldDB" id="A0A7J7J2Z3"/>
<evidence type="ECO:0000313" key="2">
    <source>
        <dbReference type="EMBL" id="KAF6020570.1"/>
    </source>
</evidence>